<protein>
    <submittedName>
        <fullName evidence="1">Uncharacterized protein</fullName>
    </submittedName>
</protein>
<gene>
    <name evidence="1" type="ORF">ASPBRDRAFT_139988</name>
</gene>
<proteinExistence type="predicted"/>
<dbReference type="GeneID" id="93571649"/>
<dbReference type="RefSeq" id="XP_067472667.1">
    <property type="nucleotide sequence ID" value="XM_067619161.1"/>
</dbReference>
<sequence>ILGVLNSPLIKETIFFNPLTGEIINTQALSLGLYLINPDPITSNNFLANGSFFKLKVIQNLGLCFFFLFKLWIQM</sequence>
<feature type="non-terminal residue" evidence="1">
    <location>
        <position position="1"/>
    </location>
</feature>
<organism evidence="1 2">
    <name type="scientific">Aspergillus brasiliensis (strain CBS 101740 / IMI 381727 / IBT 21946)</name>
    <dbReference type="NCBI Taxonomy" id="767769"/>
    <lineage>
        <taxon>Eukaryota</taxon>
        <taxon>Fungi</taxon>
        <taxon>Dikarya</taxon>
        <taxon>Ascomycota</taxon>
        <taxon>Pezizomycotina</taxon>
        <taxon>Eurotiomycetes</taxon>
        <taxon>Eurotiomycetidae</taxon>
        <taxon>Eurotiales</taxon>
        <taxon>Aspergillaceae</taxon>
        <taxon>Aspergillus</taxon>
        <taxon>Aspergillus subgen. Circumdati</taxon>
    </lineage>
</organism>
<evidence type="ECO:0000313" key="1">
    <source>
        <dbReference type="EMBL" id="OJJ65416.1"/>
    </source>
</evidence>
<dbReference type="EMBL" id="KV878778">
    <property type="protein sequence ID" value="OJJ65416.1"/>
    <property type="molecule type" value="Genomic_DNA"/>
</dbReference>
<keyword evidence="2" id="KW-1185">Reference proteome</keyword>
<name>A0A1L9U139_ASPBC</name>
<dbReference type="STRING" id="767769.A0A1L9U139"/>
<dbReference type="AlphaFoldDB" id="A0A1L9U139"/>
<evidence type="ECO:0000313" key="2">
    <source>
        <dbReference type="Proteomes" id="UP000184499"/>
    </source>
</evidence>
<accession>A0A1L9U139</accession>
<reference evidence="2" key="1">
    <citation type="journal article" date="2017" name="Genome Biol.">
        <title>Comparative genomics reveals high biological diversity and specific adaptations in the industrially and medically important fungal genus Aspergillus.</title>
        <authorList>
            <person name="de Vries R.P."/>
            <person name="Riley R."/>
            <person name="Wiebenga A."/>
            <person name="Aguilar-Osorio G."/>
            <person name="Amillis S."/>
            <person name="Uchima C.A."/>
            <person name="Anderluh G."/>
            <person name="Asadollahi M."/>
            <person name="Askin M."/>
            <person name="Barry K."/>
            <person name="Battaglia E."/>
            <person name="Bayram O."/>
            <person name="Benocci T."/>
            <person name="Braus-Stromeyer S.A."/>
            <person name="Caldana C."/>
            <person name="Canovas D."/>
            <person name="Cerqueira G.C."/>
            <person name="Chen F."/>
            <person name="Chen W."/>
            <person name="Choi C."/>
            <person name="Clum A."/>
            <person name="Dos Santos R.A."/>
            <person name="Damasio A.R."/>
            <person name="Diallinas G."/>
            <person name="Emri T."/>
            <person name="Fekete E."/>
            <person name="Flipphi M."/>
            <person name="Freyberg S."/>
            <person name="Gallo A."/>
            <person name="Gournas C."/>
            <person name="Habgood R."/>
            <person name="Hainaut M."/>
            <person name="Harispe M.L."/>
            <person name="Henrissat B."/>
            <person name="Hilden K.S."/>
            <person name="Hope R."/>
            <person name="Hossain A."/>
            <person name="Karabika E."/>
            <person name="Karaffa L."/>
            <person name="Karanyi Z."/>
            <person name="Krasevec N."/>
            <person name="Kuo A."/>
            <person name="Kusch H."/>
            <person name="LaButti K."/>
            <person name="Lagendijk E.L."/>
            <person name="Lapidus A."/>
            <person name="Levasseur A."/>
            <person name="Lindquist E."/>
            <person name="Lipzen A."/>
            <person name="Logrieco A.F."/>
            <person name="MacCabe A."/>
            <person name="Maekelae M.R."/>
            <person name="Malavazi I."/>
            <person name="Melin P."/>
            <person name="Meyer V."/>
            <person name="Mielnichuk N."/>
            <person name="Miskei M."/>
            <person name="Molnar A.P."/>
            <person name="Mule G."/>
            <person name="Ngan C.Y."/>
            <person name="Orejas M."/>
            <person name="Orosz E."/>
            <person name="Ouedraogo J.P."/>
            <person name="Overkamp K.M."/>
            <person name="Park H.-S."/>
            <person name="Perrone G."/>
            <person name="Piumi F."/>
            <person name="Punt P.J."/>
            <person name="Ram A.F."/>
            <person name="Ramon A."/>
            <person name="Rauscher S."/>
            <person name="Record E."/>
            <person name="Riano-Pachon D.M."/>
            <person name="Robert V."/>
            <person name="Roehrig J."/>
            <person name="Ruller R."/>
            <person name="Salamov A."/>
            <person name="Salih N.S."/>
            <person name="Samson R.A."/>
            <person name="Sandor E."/>
            <person name="Sanguinetti M."/>
            <person name="Schuetze T."/>
            <person name="Sepcic K."/>
            <person name="Shelest E."/>
            <person name="Sherlock G."/>
            <person name="Sophianopoulou V."/>
            <person name="Squina F.M."/>
            <person name="Sun H."/>
            <person name="Susca A."/>
            <person name="Todd R.B."/>
            <person name="Tsang A."/>
            <person name="Unkles S.E."/>
            <person name="van de Wiele N."/>
            <person name="van Rossen-Uffink D."/>
            <person name="Oliveira J.V."/>
            <person name="Vesth T.C."/>
            <person name="Visser J."/>
            <person name="Yu J.-H."/>
            <person name="Zhou M."/>
            <person name="Andersen M.R."/>
            <person name="Archer D.B."/>
            <person name="Baker S.E."/>
            <person name="Benoit I."/>
            <person name="Brakhage A.A."/>
            <person name="Braus G.H."/>
            <person name="Fischer R."/>
            <person name="Frisvad J.C."/>
            <person name="Goldman G.H."/>
            <person name="Houbraken J."/>
            <person name="Oakley B."/>
            <person name="Pocsi I."/>
            <person name="Scazzocchio C."/>
            <person name="Seiboth B."/>
            <person name="vanKuyk P.A."/>
            <person name="Wortman J."/>
            <person name="Dyer P.S."/>
            <person name="Grigoriev I.V."/>
        </authorList>
    </citation>
    <scope>NUCLEOTIDE SEQUENCE [LARGE SCALE GENOMIC DNA]</scope>
    <source>
        <strain evidence="2">CBS 101740 / IMI 381727 / IBT 21946</strain>
    </source>
</reference>
<dbReference type="VEuPathDB" id="FungiDB:ASPBRDRAFT_139988"/>
<dbReference type="Proteomes" id="UP000184499">
    <property type="component" value="Unassembled WGS sequence"/>
</dbReference>